<accession>A0A2S8S517</accession>
<dbReference type="Pfam" id="PF00565">
    <property type="entry name" value="SNase"/>
    <property type="match status" value="1"/>
</dbReference>
<dbReference type="AlphaFoldDB" id="A0A2S8S517"/>
<dbReference type="GO" id="GO:0016787">
    <property type="term" value="F:hydrolase activity"/>
    <property type="evidence" value="ECO:0007669"/>
    <property type="project" value="UniProtKB-KW"/>
</dbReference>
<keyword evidence="3" id="KW-0378">Hydrolase</keyword>
<dbReference type="PROSITE" id="PS50830">
    <property type="entry name" value="TNASE_3"/>
    <property type="match status" value="1"/>
</dbReference>
<sequence length="190" mass="21467">MATFDDDYGKRMRLIRLIFRFLRGQDRHIPPATHGVPDPILPPAAAPRVVIQRTTVAVSRETVVQGRAYVIDGDTIDICGTRIRLFGIDAPELDHPYGKNAKWALVRMCKGQTIRAVLEDDFSHGRSVAKCFLPDGRDLSAEMVKTGFAVDWPKFSGGRYSHMERPGIRKKLWRCDARQKGRMPPARLPD</sequence>
<feature type="domain" description="TNase-like" evidence="4">
    <location>
        <begin position="70"/>
        <end position="149"/>
    </location>
</feature>
<evidence type="ECO:0000256" key="1">
    <source>
        <dbReference type="ARBA" id="ARBA00022722"/>
    </source>
</evidence>
<organism evidence="5 6">
    <name type="scientific">Albidovulum denitrificans</name>
    <dbReference type="NCBI Taxonomy" id="404881"/>
    <lineage>
        <taxon>Bacteria</taxon>
        <taxon>Pseudomonadati</taxon>
        <taxon>Pseudomonadota</taxon>
        <taxon>Alphaproteobacteria</taxon>
        <taxon>Rhodobacterales</taxon>
        <taxon>Paracoccaceae</taxon>
        <taxon>Albidovulum</taxon>
    </lineage>
</organism>
<dbReference type="PANTHER" id="PTHR12302:SF3">
    <property type="entry name" value="SERINE_THREONINE-PROTEIN KINASE 31"/>
    <property type="match status" value="1"/>
</dbReference>
<dbReference type="EMBL" id="PVEP01000007">
    <property type="protein sequence ID" value="PQV55828.1"/>
    <property type="molecule type" value="Genomic_DNA"/>
</dbReference>
<keyword evidence="6" id="KW-1185">Reference proteome</keyword>
<evidence type="ECO:0000259" key="4">
    <source>
        <dbReference type="PROSITE" id="PS50830"/>
    </source>
</evidence>
<dbReference type="SUPFAM" id="SSF50199">
    <property type="entry name" value="Staphylococcal nuclease"/>
    <property type="match status" value="1"/>
</dbReference>
<dbReference type="SMART" id="SM00318">
    <property type="entry name" value="SNc"/>
    <property type="match status" value="1"/>
</dbReference>
<name>A0A2S8S517_9RHOB</name>
<keyword evidence="1" id="KW-0540">Nuclease</keyword>
<dbReference type="GO" id="GO:0004519">
    <property type="term" value="F:endonuclease activity"/>
    <property type="evidence" value="ECO:0007669"/>
    <property type="project" value="UniProtKB-KW"/>
</dbReference>
<evidence type="ECO:0000313" key="6">
    <source>
        <dbReference type="Proteomes" id="UP000238338"/>
    </source>
</evidence>
<dbReference type="Proteomes" id="UP000238338">
    <property type="component" value="Unassembled WGS sequence"/>
</dbReference>
<gene>
    <name evidence="5" type="ORF">LX70_03151</name>
</gene>
<comment type="caution">
    <text evidence="5">The sequence shown here is derived from an EMBL/GenBank/DDBJ whole genome shotgun (WGS) entry which is preliminary data.</text>
</comment>
<evidence type="ECO:0000256" key="3">
    <source>
        <dbReference type="ARBA" id="ARBA00022801"/>
    </source>
</evidence>
<keyword evidence="2 5" id="KW-0255">Endonuclease</keyword>
<evidence type="ECO:0000256" key="2">
    <source>
        <dbReference type="ARBA" id="ARBA00022759"/>
    </source>
</evidence>
<dbReference type="InterPro" id="IPR035437">
    <property type="entry name" value="SNase_OB-fold_sf"/>
</dbReference>
<reference evidence="5 6" key="1">
    <citation type="submission" date="2018-02" db="EMBL/GenBank/DDBJ databases">
        <title>Genomic Encyclopedia of Archaeal and Bacterial Type Strains, Phase II (KMG-II): from individual species to whole genera.</title>
        <authorList>
            <person name="Goeker M."/>
        </authorList>
    </citation>
    <scope>NUCLEOTIDE SEQUENCE [LARGE SCALE GENOMIC DNA]</scope>
    <source>
        <strain evidence="5 6">DSM 18921</strain>
    </source>
</reference>
<dbReference type="PANTHER" id="PTHR12302">
    <property type="entry name" value="EBNA2 BINDING PROTEIN P100"/>
    <property type="match status" value="1"/>
</dbReference>
<dbReference type="InterPro" id="IPR016071">
    <property type="entry name" value="Staphylococal_nuclease_OB-fold"/>
</dbReference>
<proteinExistence type="predicted"/>
<dbReference type="Gene3D" id="2.40.50.90">
    <property type="match status" value="1"/>
</dbReference>
<evidence type="ECO:0000313" key="5">
    <source>
        <dbReference type="EMBL" id="PQV55828.1"/>
    </source>
</evidence>
<protein>
    <submittedName>
        <fullName evidence="5">Endonuclease YncB(Thermonuclease family)</fullName>
    </submittedName>
</protein>